<feature type="compositionally biased region" description="Low complexity" evidence="9">
    <location>
        <begin position="487"/>
        <end position="522"/>
    </location>
</feature>
<dbReference type="SUPFAM" id="SSF57850">
    <property type="entry name" value="RING/U-box"/>
    <property type="match status" value="1"/>
</dbReference>
<evidence type="ECO:0000256" key="5">
    <source>
        <dbReference type="ARBA" id="ARBA00022833"/>
    </source>
</evidence>
<dbReference type="GO" id="GO:0016020">
    <property type="term" value="C:membrane"/>
    <property type="evidence" value="ECO:0007669"/>
    <property type="project" value="UniProtKB-SubCell"/>
</dbReference>
<comment type="caution">
    <text evidence="12">The sequence shown here is derived from an EMBL/GenBank/DDBJ whole genome shotgun (WGS) entry which is preliminary data.</text>
</comment>
<dbReference type="AlphaFoldDB" id="A0AAE0DJ20"/>
<evidence type="ECO:0000313" key="12">
    <source>
        <dbReference type="EMBL" id="KAK3172032.1"/>
    </source>
</evidence>
<accession>A0AAE0DJ20</accession>
<keyword evidence="7 10" id="KW-0472">Membrane</keyword>
<keyword evidence="3" id="KW-0479">Metal-binding</keyword>
<dbReference type="Proteomes" id="UP001276659">
    <property type="component" value="Unassembled WGS sequence"/>
</dbReference>
<feature type="compositionally biased region" description="Low complexity" evidence="9">
    <location>
        <begin position="531"/>
        <end position="544"/>
    </location>
</feature>
<feature type="region of interest" description="Disordered" evidence="9">
    <location>
        <begin position="362"/>
        <end position="400"/>
    </location>
</feature>
<dbReference type="InterPro" id="IPR013083">
    <property type="entry name" value="Znf_RING/FYVE/PHD"/>
</dbReference>
<feature type="compositionally biased region" description="Low complexity" evidence="9">
    <location>
        <begin position="141"/>
        <end position="154"/>
    </location>
</feature>
<evidence type="ECO:0000256" key="2">
    <source>
        <dbReference type="ARBA" id="ARBA00022692"/>
    </source>
</evidence>
<comment type="subcellular location">
    <subcellularLocation>
        <location evidence="1">Membrane</location>
    </subcellularLocation>
</comment>
<feature type="transmembrane region" description="Helical" evidence="10">
    <location>
        <begin position="167"/>
        <end position="193"/>
    </location>
</feature>
<evidence type="ECO:0000259" key="11">
    <source>
        <dbReference type="PROSITE" id="PS50089"/>
    </source>
</evidence>
<feature type="region of interest" description="Disordered" evidence="9">
    <location>
        <begin position="138"/>
        <end position="158"/>
    </location>
</feature>
<evidence type="ECO:0000256" key="8">
    <source>
        <dbReference type="PROSITE-ProRule" id="PRU00175"/>
    </source>
</evidence>
<organism evidence="12 13">
    <name type="scientific">Lepraria neglecta</name>
    <dbReference type="NCBI Taxonomy" id="209136"/>
    <lineage>
        <taxon>Eukaryota</taxon>
        <taxon>Fungi</taxon>
        <taxon>Dikarya</taxon>
        <taxon>Ascomycota</taxon>
        <taxon>Pezizomycotina</taxon>
        <taxon>Lecanoromycetes</taxon>
        <taxon>OSLEUM clade</taxon>
        <taxon>Lecanoromycetidae</taxon>
        <taxon>Lecanorales</taxon>
        <taxon>Lecanorineae</taxon>
        <taxon>Stereocaulaceae</taxon>
        <taxon>Lepraria</taxon>
    </lineage>
</organism>
<keyword evidence="2 10" id="KW-0812">Transmembrane</keyword>
<dbReference type="InterPro" id="IPR001841">
    <property type="entry name" value="Znf_RING"/>
</dbReference>
<evidence type="ECO:0000256" key="7">
    <source>
        <dbReference type="ARBA" id="ARBA00023136"/>
    </source>
</evidence>
<dbReference type="Pfam" id="PF13639">
    <property type="entry name" value="zf-RING_2"/>
    <property type="match status" value="1"/>
</dbReference>
<name>A0AAE0DJ20_9LECA</name>
<dbReference type="PANTHER" id="PTHR46539">
    <property type="entry name" value="E3 UBIQUITIN-PROTEIN LIGASE ATL42"/>
    <property type="match status" value="1"/>
</dbReference>
<proteinExistence type="predicted"/>
<keyword evidence="13" id="KW-1185">Reference proteome</keyword>
<evidence type="ECO:0000256" key="6">
    <source>
        <dbReference type="ARBA" id="ARBA00022989"/>
    </source>
</evidence>
<feature type="compositionally biased region" description="Polar residues" evidence="9">
    <location>
        <begin position="381"/>
        <end position="390"/>
    </location>
</feature>
<dbReference type="PANTHER" id="PTHR46539:SF1">
    <property type="entry name" value="E3 UBIQUITIN-PROTEIN LIGASE ATL42"/>
    <property type="match status" value="1"/>
</dbReference>
<sequence length="558" mass="59353">METQAALEPLTDQAGLKGSVSQLQQISPQGSLVLTNTKSVNSLETGDIAFISCEPIDYITGDIDSRKFINLAVNNGKPVAIVLYSVYAASCSFSPTDDFSFTMMYTMLSANQSQAIVTGLQRNDPPYPSTTITVNQKTVNGSSWGSGSSGSSGSDNNNILGKSPTTAVAMIILYSITGIITALFLAIIIVGAIRAHRHPERYGPRQVIGRPRQSRAKGIARAMLETIPIVKFGDQEEDKPAEQERDIELAHTGAPHTETAAEAEEPREQAATSQSDAVEGAGPDVVITEAAAGSEKPRDGAEENTCKTGNGLACSVCTDDFAKGQDVRLLPCKHKFHPECIDPWLLNVSGTCPLCRVDLHPTTSHTSDPDAEDDRSETSHPDATSPTSPTDAPITEAARRNRRSRILHIGRMRHATPDERIAALRTLRNENRDQATSANIEQGGWSVGERTLNRLGVRLSRAFGGSRPASGLPSSRPVSHIPAPAAETPAITTPEAPVSSELPTSTTTEAPASTELPPASTTEAHASSELPASTTTEAPVSTTTEEAHAPQIETQRQD</sequence>
<dbReference type="PROSITE" id="PS50089">
    <property type="entry name" value="ZF_RING_2"/>
    <property type="match status" value="1"/>
</dbReference>
<evidence type="ECO:0000256" key="1">
    <source>
        <dbReference type="ARBA" id="ARBA00004370"/>
    </source>
</evidence>
<reference evidence="12" key="1">
    <citation type="submission" date="2022-11" db="EMBL/GenBank/DDBJ databases">
        <title>Chromosomal genome sequence assembly and mating type (MAT) locus characterization of the leprose asexual lichenized fungus Lepraria neglecta (Nyl.) Erichsen.</title>
        <authorList>
            <person name="Allen J.L."/>
            <person name="Pfeffer B."/>
        </authorList>
    </citation>
    <scope>NUCLEOTIDE SEQUENCE</scope>
    <source>
        <strain evidence="12">Allen 5258</strain>
    </source>
</reference>
<keyword evidence="5" id="KW-0862">Zinc</keyword>
<evidence type="ECO:0000256" key="4">
    <source>
        <dbReference type="ARBA" id="ARBA00022771"/>
    </source>
</evidence>
<dbReference type="EMBL" id="JASNWA010000008">
    <property type="protein sequence ID" value="KAK3172032.1"/>
    <property type="molecule type" value="Genomic_DNA"/>
</dbReference>
<gene>
    <name evidence="12" type="ORF">OEA41_004116</name>
</gene>
<evidence type="ECO:0000256" key="9">
    <source>
        <dbReference type="SAM" id="MobiDB-lite"/>
    </source>
</evidence>
<feature type="region of interest" description="Disordered" evidence="9">
    <location>
        <begin position="487"/>
        <end position="558"/>
    </location>
</feature>
<protein>
    <recommendedName>
        <fullName evidence="11">RING-type domain-containing protein</fullName>
    </recommendedName>
</protein>
<evidence type="ECO:0000256" key="10">
    <source>
        <dbReference type="SAM" id="Phobius"/>
    </source>
</evidence>
<keyword evidence="4 8" id="KW-0863">Zinc-finger</keyword>
<feature type="region of interest" description="Disordered" evidence="9">
    <location>
        <begin position="257"/>
        <end position="283"/>
    </location>
</feature>
<keyword evidence="6 10" id="KW-1133">Transmembrane helix</keyword>
<evidence type="ECO:0000256" key="3">
    <source>
        <dbReference type="ARBA" id="ARBA00022723"/>
    </source>
</evidence>
<feature type="domain" description="RING-type" evidence="11">
    <location>
        <begin position="314"/>
        <end position="356"/>
    </location>
</feature>
<dbReference type="Gene3D" id="3.30.40.10">
    <property type="entry name" value="Zinc/RING finger domain, C3HC4 (zinc finger)"/>
    <property type="match status" value="1"/>
</dbReference>
<dbReference type="CDD" id="cd16454">
    <property type="entry name" value="RING-H2_PA-TM-RING"/>
    <property type="match status" value="1"/>
</dbReference>
<dbReference type="GO" id="GO:0008270">
    <property type="term" value="F:zinc ion binding"/>
    <property type="evidence" value="ECO:0007669"/>
    <property type="project" value="UniProtKB-KW"/>
</dbReference>
<evidence type="ECO:0000313" key="13">
    <source>
        <dbReference type="Proteomes" id="UP001276659"/>
    </source>
</evidence>
<dbReference type="SMART" id="SM00184">
    <property type="entry name" value="RING"/>
    <property type="match status" value="1"/>
</dbReference>